<dbReference type="Pfam" id="PF07727">
    <property type="entry name" value="RVT_2"/>
    <property type="match status" value="1"/>
</dbReference>
<dbReference type="OrthoDB" id="8048545at2759"/>
<keyword evidence="3" id="KW-1185">Reference proteome</keyword>
<sequence>MLIAFAASEGLQFHQVDVKSAFLNAPLVEDVYLSVPQDLELDRRCYFLKLKKAIYGLKQALLAWYEHLKIGFHSCASDPCVFHRADKSPTWLYIHVDDISIFGHDVTIFKEEIALEFDIKDFGPADLMLSIKINQFSNVITLDQQHFAEPLVHLYGMADCKRPLPLL</sequence>
<organism evidence="2 3">
    <name type="scientific">Austropuccinia psidii MF-1</name>
    <dbReference type="NCBI Taxonomy" id="1389203"/>
    <lineage>
        <taxon>Eukaryota</taxon>
        <taxon>Fungi</taxon>
        <taxon>Dikarya</taxon>
        <taxon>Basidiomycota</taxon>
        <taxon>Pucciniomycotina</taxon>
        <taxon>Pucciniomycetes</taxon>
        <taxon>Pucciniales</taxon>
        <taxon>Sphaerophragmiaceae</taxon>
        <taxon>Austropuccinia</taxon>
    </lineage>
</organism>
<dbReference type="Proteomes" id="UP000765509">
    <property type="component" value="Unassembled WGS sequence"/>
</dbReference>
<name>A0A9Q3HW25_9BASI</name>
<feature type="domain" description="Reverse transcriptase Ty1/copia-type" evidence="1">
    <location>
        <begin position="1"/>
        <end position="161"/>
    </location>
</feature>
<evidence type="ECO:0000313" key="2">
    <source>
        <dbReference type="EMBL" id="MBW0516670.1"/>
    </source>
</evidence>
<reference evidence="2" key="1">
    <citation type="submission" date="2021-03" db="EMBL/GenBank/DDBJ databases">
        <title>Draft genome sequence of rust myrtle Austropuccinia psidii MF-1, a brazilian biotype.</title>
        <authorList>
            <person name="Quecine M.C."/>
            <person name="Pachon D.M.R."/>
            <person name="Bonatelli M.L."/>
            <person name="Correr F.H."/>
            <person name="Franceschini L.M."/>
            <person name="Leite T.F."/>
            <person name="Margarido G.R.A."/>
            <person name="Almeida C.A."/>
            <person name="Ferrarezi J.A."/>
            <person name="Labate C.A."/>
        </authorList>
    </citation>
    <scope>NUCLEOTIDE SEQUENCE</scope>
    <source>
        <strain evidence="2">MF-1</strain>
    </source>
</reference>
<dbReference type="InterPro" id="IPR013103">
    <property type="entry name" value="RVT_2"/>
</dbReference>
<accession>A0A9Q3HW25</accession>
<protein>
    <recommendedName>
        <fullName evidence="1">Reverse transcriptase Ty1/copia-type domain-containing protein</fullName>
    </recommendedName>
</protein>
<gene>
    <name evidence="2" type="ORF">O181_056385</name>
</gene>
<evidence type="ECO:0000313" key="3">
    <source>
        <dbReference type="Proteomes" id="UP000765509"/>
    </source>
</evidence>
<evidence type="ECO:0000259" key="1">
    <source>
        <dbReference type="Pfam" id="PF07727"/>
    </source>
</evidence>
<dbReference type="AlphaFoldDB" id="A0A9Q3HW25"/>
<proteinExistence type="predicted"/>
<dbReference type="EMBL" id="AVOT02025397">
    <property type="protein sequence ID" value="MBW0516670.1"/>
    <property type="molecule type" value="Genomic_DNA"/>
</dbReference>
<comment type="caution">
    <text evidence="2">The sequence shown here is derived from an EMBL/GenBank/DDBJ whole genome shotgun (WGS) entry which is preliminary data.</text>
</comment>